<sequence>MAQVRAFLLGIAVAGSGWRLVHCGQWFVLHGLLFGRLLLIARAQQRQQYAAEQQPERDPQRNPGRYLAHQPVPEDLAADEDQHQRQRVFEVDEAVHQRR</sequence>
<feature type="region of interest" description="Disordered" evidence="1">
    <location>
        <begin position="49"/>
        <end position="83"/>
    </location>
</feature>
<comment type="caution">
    <text evidence="2">The sequence shown here is derived from an EMBL/GenBank/DDBJ whole genome shotgun (WGS) entry which is preliminary data.</text>
</comment>
<dbReference type="EMBL" id="LIAE01004755">
    <property type="protein sequence ID" value="PAV93677.1"/>
    <property type="molecule type" value="Genomic_DNA"/>
</dbReference>
<evidence type="ECO:0000313" key="3">
    <source>
        <dbReference type="Proteomes" id="UP000218231"/>
    </source>
</evidence>
<reference evidence="2 3" key="1">
    <citation type="journal article" date="2017" name="Curr. Biol.">
        <title>Genome architecture and evolution of a unichromosomal asexual nematode.</title>
        <authorList>
            <person name="Fradin H."/>
            <person name="Zegar C."/>
            <person name="Gutwein M."/>
            <person name="Lucas J."/>
            <person name="Kovtun M."/>
            <person name="Corcoran D."/>
            <person name="Baugh L.R."/>
            <person name="Kiontke K."/>
            <person name="Gunsalus K."/>
            <person name="Fitch D.H."/>
            <person name="Piano F."/>
        </authorList>
    </citation>
    <scope>NUCLEOTIDE SEQUENCE [LARGE SCALE GENOMIC DNA]</scope>
    <source>
        <strain evidence="2">PF1309</strain>
    </source>
</reference>
<evidence type="ECO:0000313" key="2">
    <source>
        <dbReference type="EMBL" id="PAV93677.1"/>
    </source>
</evidence>
<dbReference type="AlphaFoldDB" id="A0A2A2M622"/>
<keyword evidence="3" id="KW-1185">Reference proteome</keyword>
<gene>
    <name evidence="2" type="ORF">WR25_18215</name>
</gene>
<dbReference type="Proteomes" id="UP000218231">
    <property type="component" value="Unassembled WGS sequence"/>
</dbReference>
<accession>A0A2A2M622</accession>
<evidence type="ECO:0000256" key="1">
    <source>
        <dbReference type="SAM" id="MobiDB-lite"/>
    </source>
</evidence>
<organism evidence="2 3">
    <name type="scientific">Diploscapter pachys</name>
    <dbReference type="NCBI Taxonomy" id="2018661"/>
    <lineage>
        <taxon>Eukaryota</taxon>
        <taxon>Metazoa</taxon>
        <taxon>Ecdysozoa</taxon>
        <taxon>Nematoda</taxon>
        <taxon>Chromadorea</taxon>
        <taxon>Rhabditida</taxon>
        <taxon>Rhabditina</taxon>
        <taxon>Rhabditomorpha</taxon>
        <taxon>Rhabditoidea</taxon>
        <taxon>Rhabditidae</taxon>
        <taxon>Diploscapter</taxon>
    </lineage>
</organism>
<protein>
    <submittedName>
        <fullName evidence="2">Uncharacterized protein</fullName>
    </submittedName>
</protein>
<proteinExistence type="predicted"/>
<name>A0A2A2M622_9BILA</name>